<dbReference type="OrthoDB" id="2107885at2759"/>
<dbReference type="GO" id="GO:0005811">
    <property type="term" value="C:lipid droplet"/>
    <property type="evidence" value="ECO:0007669"/>
    <property type="project" value="TreeGrafter"/>
</dbReference>
<dbReference type="AlphaFoldDB" id="A0A084QS46"/>
<dbReference type="EMBL" id="KL660382">
    <property type="protein sequence ID" value="KFA66781.1"/>
    <property type="molecule type" value="Genomic_DNA"/>
</dbReference>
<feature type="transmembrane region" description="Helical" evidence="2">
    <location>
        <begin position="94"/>
        <end position="116"/>
    </location>
</feature>
<feature type="transmembrane region" description="Helical" evidence="2">
    <location>
        <begin position="58"/>
        <end position="82"/>
    </location>
</feature>
<feature type="transmembrane region" description="Helical" evidence="2">
    <location>
        <begin position="254"/>
        <end position="287"/>
    </location>
</feature>
<organism evidence="3 4">
    <name type="scientific">Stachybotrys chlorohalonatus (strain IBT 40285)</name>
    <dbReference type="NCBI Taxonomy" id="1283841"/>
    <lineage>
        <taxon>Eukaryota</taxon>
        <taxon>Fungi</taxon>
        <taxon>Dikarya</taxon>
        <taxon>Ascomycota</taxon>
        <taxon>Pezizomycotina</taxon>
        <taxon>Sordariomycetes</taxon>
        <taxon>Hypocreomycetidae</taxon>
        <taxon>Hypocreales</taxon>
        <taxon>Stachybotryaceae</taxon>
        <taxon>Stachybotrys</taxon>
    </lineage>
</organism>
<gene>
    <name evidence="3" type="ORF">S40285_07042</name>
</gene>
<feature type="transmembrane region" description="Helical" evidence="2">
    <location>
        <begin position="199"/>
        <end position="219"/>
    </location>
</feature>
<feature type="compositionally biased region" description="Pro residues" evidence="1">
    <location>
        <begin position="310"/>
        <end position="320"/>
    </location>
</feature>
<dbReference type="PANTHER" id="PTHR34292">
    <property type="entry name" value="OUTER SPORE WALL PROTEIN LDS1"/>
    <property type="match status" value="1"/>
</dbReference>
<evidence type="ECO:0000313" key="4">
    <source>
        <dbReference type="Proteomes" id="UP000028524"/>
    </source>
</evidence>
<keyword evidence="2" id="KW-0472">Membrane</keyword>
<keyword evidence="4" id="KW-1185">Reference proteome</keyword>
<dbReference type="HOGENOM" id="CLU_062645_0_1_1"/>
<accession>A0A084QS46</accession>
<dbReference type="FunCoup" id="A0A084QS46">
    <property type="interactions" value="32"/>
</dbReference>
<dbReference type="InParanoid" id="A0A084QS46"/>
<dbReference type="STRING" id="1283841.A0A084QS46"/>
<feature type="region of interest" description="Disordered" evidence="1">
    <location>
        <begin position="298"/>
        <end position="320"/>
    </location>
</feature>
<proteinExistence type="predicted"/>
<dbReference type="GO" id="GO:0005628">
    <property type="term" value="C:prospore membrane"/>
    <property type="evidence" value="ECO:0007669"/>
    <property type="project" value="TreeGrafter"/>
</dbReference>
<keyword evidence="2" id="KW-0812">Transmembrane</keyword>
<keyword evidence="2" id="KW-1133">Transmembrane helix</keyword>
<evidence type="ECO:0000313" key="3">
    <source>
        <dbReference type="EMBL" id="KFA66781.1"/>
    </source>
</evidence>
<dbReference type="GO" id="GO:0005619">
    <property type="term" value="C:ascospore wall"/>
    <property type="evidence" value="ECO:0007669"/>
    <property type="project" value="TreeGrafter"/>
</dbReference>
<evidence type="ECO:0008006" key="5">
    <source>
        <dbReference type="Google" id="ProtNLM"/>
    </source>
</evidence>
<name>A0A084QS46_STAC4</name>
<dbReference type="PANTHER" id="PTHR34292:SF1">
    <property type="entry name" value="OUTER SPORE WALL PROTEIN RRT8"/>
    <property type="match status" value="1"/>
</dbReference>
<sequence length="320" mass="36004">MSSNGVANGPETQNTWLPALPNAISRPANYLKRAGIAASYPVRGIWYFLRNREFWPLFLGRLLPLSLISLLVYLVLFTFTFLPQYAFLAIFQGWGAWVNAIVLVLGEGLVIIQGLFEGFFVDESRVDVFDVSSNRTTCVFSLANQELRRKATLIKLSLSDLVEPHRILYPDAPTAIKSLGKPTSPAVYTPWSIIQLVELTIFLPLNLVPFVGTPAFIIITGTRLGKLAHYRWFKLRGFSKAEARKQARDLSWEYVWFGTVAMILELIPLFSFFFLLTTSAGAAMWVARLEREQRSRVPGIVVDDEQAPEEAPPPYSDEAV</sequence>
<dbReference type="InterPro" id="IPR052786">
    <property type="entry name" value="Spore_wall_assembly"/>
</dbReference>
<evidence type="ECO:0000256" key="1">
    <source>
        <dbReference type="SAM" id="MobiDB-lite"/>
    </source>
</evidence>
<evidence type="ECO:0000256" key="2">
    <source>
        <dbReference type="SAM" id="Phobius"/>
    </source>
</evidence>
<dbReference type="Proteomes" id="UP000028524">
    <property type="component" value="Unassembled WGS sequence"/>
</dbReference>
<reference evidence="3 4" key="1">
    <citation type="journal article" date="2014" name="BMC Genomics">
        <title>Comparative genome sequencing reveals chemotype-specific gene clusters in the toxigenic black mold Stachybotrys.</title>
        <authorList>
            <person name="Semeiks J."/>
            <person name="Borek D."/>
            <person name="Otwinowski Z."/>
            <person name="Grishin N.V."/>
        </authorList>
    </citation>
    <scope>NUCLEOTIDE SEQUENCE [LARGE SCALE GENOMIC DNA]</scope>
    <source>
        <strain evidence="3 4">IBT 40285</strain>
    </source>
</reference>
<protein>
    <recommendedName>
        <fullName evidence="5">Outer spore wall protein RRT8</fullName>
    </recommendedName>
</protein>
<dbReference type="OMA" id="REFWPLF"/>